<protein>
    <submittedName>
        <fullName evidence="5">Concanavalin A-like lectin/glucanase domain-containing protein</fullName>
    </submittedName>
</protein>
<sequence length="259" mass="28867">MLVIGAAASVKSLEQSGSTLQPNRTSDTVDCVDEPGVGLPKPGNGEAQRPTCRPTVYNFDDERDLAALADPSFDNNYCAENAEVSNGNLVLKLTAKCGPSIGPSFEFREGKVEARIRTGRTSGVVTSLYLRSGIGPDGSQDEVDIEFVGKDPNRFQSFVWVNGKRGQETPEYHDVGQDTSTDYHVYGIDYQKDSISWLLDGRVVRTLHRQNAAVFPSEKQRFKITLWDGSDYDDWAGPIDKSQYPYHAYFDWIRFTPYC</sequence>
<gene>
    <name evidence="5" type="ORF">THASP1DRAFT_29024</name>
</gene>
<reference evidence="6" key="1">
    <citation type="journal article" date="2018" name="Nat. Microbiol.">
        <title>Leveraging single-cell genomics to expand the fungal tree of life.</title>
        <authorList>
            <person name="Ahrendt S.R."/>
            <person name="Quandt C.A."/>
            <person name="Ciobanu D."/>
            <person name="Clum A."/>
            <person name="Salamov A."/>
            <person name="Andreopoulos B."/>
            <person name="Cheng J.F."/>
            <person name="Woyke T."/>
            <person name="Pelin A."/>
            <person name="Henrissat B."/>
            <person name="Reynolds N.K."/>
            <person name="Benny G.L."/>
            <person name="Smith M.E."/>
            <person name="James T.Y."/>
            <person name="Grigoriev I.V."/>
        </authorList>
    </citation>
    <scope>NUCLEOTIDE SEQUENCE [LARGE SCALE GENOMIC DNA]</scope>
    <source>
        <strain evidence="6">RSA 1356</strain>
    </source>
</reference>
<evidence type="ECO:0000259" key="4">
    <source>
        <dbReference type="PROSITE" id="PS51762"/>
    </source>
</evidence>
<dbReference type="PRINTS" id="PR00737">
    <property type="entry name" value="GLHYDRLASE16"/>
</dbReference>
<evidence type="ECO:0000313" key="5">
    <source>
        <dbReference type="EMBL" id="RKP09177.1"/>
    </source>
</evidence>
<dbReference type="STRING" id="78915.A0A4P9XSS0"/>
<evidence type="ECO:0000256" key="3">
    <source>
        <dbReference type="PIRSR" id="PIRSR608264-1"/>
    </source>
</evidence>
<dbReference type="Pfam" id="PF00722">
    <property type="entry name" value="Glyco_hydro_16"/>
    <property type="match status" value="1"/>
</dbReference>
<dbReference type="OrthoDB" id="4781at2759"/>
<evidence type="ECO:0000313" key="6">
    <source>
        <dbReference type="Proteomes" id="UP000271241"/>
    </source>
</evidence>
<dbReference type="GO" id="GO:0005975">
    <property type="term" value="P:carbohydrate metabolic process"/>
    <property type="evidence" value="ECO:0007669"/>
    <property type="project" value="InterPro"/>
</dbReference>
<dbReference type="SUPFAM" id="SSF49899">
    <property type="entry name" value="Concanavalin A-like lectins/glucanases"/>
    <property type="match status" value="1"/>
</dbReference>
<accession>A0A4P9XSS0</accession>
<dbReference type="InterPro" id="IPR044791">
    <property type="entry name" value="Beta-glucanase/XTH"/>
</dbReference>
<dbReference type="PANTHER" id="PTHR31062">
    <property type="entry name" value="XYLOGLUCAN ENDOTRANSGLUCOSYLASE/HYDROLASE PROTEIN 8-RELATED"/>
    <property type="match status" value="1"/>
</dbReference>
<dbReference type="PROSITE" id="PS01034">
    <property type="entry name" value="GH16_1"/>
    <property type="match status" value="1"/>
</dbReference>
<feature type="domain" description="GH16" evidence="4">
    <location>
        <begin position="32"/>
        <end position="259"/>
    </location>
</feature>
<dbReference type="AlphaFoldDB" id="A0A4P9XSS0"/>
<keyword evidence="2" id="KW-0326">Glycosidase</keyword>
<name>A0A4P9XSS0_9FUNG</name>
<organism evidence="5 6">
    <name type="scientific">Thamnocephalis sphaerospora</name>
    <dbReference type="NCBI Taxonomy" id="78915"/>
    <lineage>
        <taxon>Eukaryota</taxon>
        <taxon>Fungi</taxon>
        <taxon>Fungi incertae sedis</taxon>
        <taxon>Zoopagomycota</taxon>
        <taxon>Zoopagomycotina</taxon>
        <taxon>Zoopagomycetes</taxon>
        <taxon>Zoopagales</taxon>
        <taxon>Sigmoideomycetaceae</taxon>
        <taxon>Thamnocephalis</taxon>
    </lineage>
</organism>
<dbReference type="InterPro" id="IPR008263">
    <property type="entry name" value="GH16_AS"/>
</dbReference>
<proteinExistence type="predicted"/>
<dbReference type="InterPro" id="IPR013320">
    <property type="entry name" value="ConA-like_dom_sf"/>
</dbReference>
<dbReference type="Gene3D" id="2.60.120.200">
    <property type="match status" value="1"/>
</dbReference>
<dbReference type="PROSITE" id="PS51762">
    <property type="entry name" value="GH16_2"/>
    <property type="match status" value="1"/>
</dbReference>
<dbReference type="GO" id="GO:0030246">
    <property type="term" value="F:carbohydrate binding"/>
    <property type="evidence" value="ECO:0007669"/>
    <property type="project" value="UniProtKB-KW"/>
</dbReference>
<keyword evidence="1" id="KW-0378">Hydrolase</keyword>
<dbReference type="EMBL" id="KZ992534">
    <property type="protein sequence ID" value="RKP09177.1"/>
    <property type="molecule type" value="Genomic_DNA"/>
</dbReference>
<dbReference type="InterPro" id="IPR000757">
    <property type="entry name" value="Beta-glucanase-like"/>
</dbReference>
<keyword evidence="5" id="KW-0430">Lectin</keyword>
<dbReference type="GO" id="GO:0004553">
    <property type="term" value="F:hydrolase activity, hydrolyzing O-glycosyl compounds"/>
    <property type="evidence" value="ECO:0007669"/>
    <property type="project" value="InterPro"/>
</dbReference>
<feature type="active site" description="Nucleophile" evidence="3">
    <location>
        <position position="142"/>
    </location>
</feature>
<feature type="active site" description="Proton donor" evidence="3">
    <location>
        <position position="146"/>
    </location>
</feature>
<evidence type="ECO:0000256" key="1">
    <source>
        <dbReference type="ARBA" id="ARBA00022801"/>
    </source>
</evidence>
<dbReference type="InterPro" id="IPR008264">
    <property type="entry name" value="Beta_glucanase"/>
</dbReference>
<keyword evidence="6" id="KW-1185">Reference proteome</keyword>
<evidence type="ECO:0000256" key="2">
    <source>
        <dbReference type="ARBA" id="ARBA00023295"/>
    </source>
</evidence>
<dbReference type="Proteomes" id="UP000271241">
    <property type="component" value="Unassembled WGS sequence"/>
</dbReference>